<evidence type="ECO:0000256" key="1">
    <source>
        <dbReference type="SAM" id="Phobius"/>
    </source>
</evidence>
<dbReference type="Proteomes" id="UP000294155">
    <property type="component" value="Unassembled WGS sequence"/>
</dbReference>
<gene>
    <name evidence="2" type="ORF">EWM57_10225</name>
</gene>
<keyword evidence="1" id="KW-0472">Membrane</keyword>
<evidence type="ECO:0000313" key="3">
    <source>
        <dbReference type="Proteomes" id="UP000294155"/>
    </source>
</evidence>
<feature type="transmembrane region" description="Helical" evidence="1">
    <location>
        <begin position="56"/>
        <end position="75"/>
    </location>
</feature>
<keyword evidence="1" id="KW-0812">Transmembrane</keyword>
<comment type="caution">
    <text evidence="2">The sequence shown here is derived from an EMBL/GenBank/DDBJ whole genome shotgun (WGS) entry which is preliminary data.</text>
</comment>
<dbReference type="AlphaFoldDB" id="A0A4Q5LD87"/>
<dbReference type="OrthoDB" id="880473at2"/>
<feature type="transmembrane region" description="Helical" evidence="1">
    <location>
        <begin position="87"/>
        <end position="108"/>
    </location>
</feature>
<keyword evidence="3" id="KW-1185">Reference proteome</keyword>
<dbReference type="EMBL" id="SEWE01000018">
    <property type="protein sequence ID" value="RYU79536.1"/>
    <property type="molecule type" value="Genomic_DNA"/>
</dbReference>
<sequence>MHFEQRQLTRITRLALGPHGLHVRQSTRGGRTVLEFEMPYEEVLPVRLERTDLAPALKNLPFVVLWLLLASLAHAAQQPGGLSATGWSWAAGAAVLVGGYLLGPHTWWRRVSLRTARATVSLPDRRRSREELTAFANALDHHCKAYLREHYAAINPLGLIEPQVQRLLWLRQLNVVSEAEARALTTRLTGQVADAQLTSLGLTLEMPYVN</sequence>
<accession>A0A4Q5LD87</accession>
<protein>
    <submittedName>
        <fullName evidence="2">Uncharacterized protein</fullName>
    </submittedName>
</protein>
<reference evidence="2 3" key="1">
    <citation type="submission" date="2019-02" db="EMBL/GenBank/DDBJ databases">
        <title>Bacterial novel species isolated from soil.</title>
        <authorList>
            <person name="Jung H.-Y."/>
        </authorList>
    </citation>
    <scope>NUCLEOTIDE SEQUENCE [LARGE SCALE GENOMIC DNA]</scope>
    <source>
        <strain evidence="2 3">1-3-3-3</strain>
    </source>
</reference>
<dbReference type="RefSeq" id="WP_129921047.1">
    <property type="nucleotide sequence ID" value="NZ_SEWE01000018.1"/>
</dbReference>
<evidence type="ECO:0000313" key="2">
    <source>
        <dbReference type="EMBL" id="RYU79536.1"/>
    </source>
</evidence>
<name>A0A4Q5LD87_9BACT</name>
<organism evidence="2 3">
    <name type="scientific">Hymenobacter persicinus</name>
    <dbReference type="NCBI Taxonomy" id="2025506"/>
    <lineage>
        <taxon>Bacteria</taxon>
        <taxon>Pseudomonadati</taxon>
        <taxon>Bacteroidota</taxon>
        <taxon>Cytophagia</taxon>
        <taxon>Cytophagales</taxon>
        <taxon>Hymenobacteraceae</taxon>
        <taxon>Hymenobacter</taxon>
    </lineage>
</organism>
<keyword evidence="1" id="KW-1133">Transmembrane helix</keyword>
<proteinExistence type="predicted"/>